<dbReference type="InterPro" id="IPR019533">
    <property type="entry name" value="Peptidase_S26"/>
</dbReference>
<dbReference type="CDD" id="cd06530">
    <property type="entry name" value="S26_SPase_I"/>
    <property type="match status" value="1"/>
</dbReference>
<sequence>MSSKKKSNNRKKQRKKNSKKRFLQEISKELGITFLIVFLLLFILSNVVFALPKNEGYGMREALNDGDRVYVDRLGKPKRFSLIYFKQPDGNGTSIRRVIGLPGERVRYHNDELYIDDRLVVERFLQKKLVQAKLADQVITEDFDSIDIMETNNGMIPKGKYLVLGDNRNYATDSRYYGLVDEQAVIGKVELRLSLFQLLRK</sequence>
<dbReference type="AlphaFoldDB" id="R2QJL7"/>
<dbReference type="eggNOG" id="COG0681">
    <property type="taxonomic scope" value="Bacteria"/>
</dbReference>
<dbReference type="Proteomes" id="UP000013858">
    <property type="component" value="Unassembled WGS sequence"/>
</dbReference>
<dbReference type="NCBIfam" id="TIGR02227">
    <property type="entry name" value="sigpep_I_bact"/>
    <property type="match status" value="1"/>
</dbReference>
<dbReference type="EMBL" id="AJAR01000015">
    <property type="protein sequence ID" value="EOH96792.1"/>
    <property type="molecule type" value="Genomic_DNA"/>
</dbReference>
<comment type="catalytic activity">
    <reaction evidence="3">
        <text>Cleavage of hydrophobic, N-terminal signal or leader sequences from secreted and periplasmic proteins.</text>
        <dbReference type="EC" id="3.4.21.89"/>
    </reaction>
</comment>
<evidence type="ECO:0000259" key="5">
    <source>
        <dbReference type="Pfam" id="PF10502"/>
    </source>
</evidence>
<keyword evidence="3" id="KW-0378">Hydrolase</keyword>
<reference evidence="7 9" key="2">
    <citation type="submission" date="2013-03" db="EMBL/GenBank/DDBJ databases">
        <title>The Genome Sequence of Enterococcus haemoperoxidus BAA-382 (PacBio/Illumina hybrid assembly).</title>
        <authorList>
            <consortium name="The Broad Institute Genomics Platform"/>
            <consortium name="The Broad Institute Genome Sequencing Center for Infectious Disease"/>
            <person name="Earl A."/>
            <person name="Russ C."/>
            <person name="Gilmore M."/>
            <person name="Surin D."/>
            <person name="Walker B."/>
            <person name="Young S."/>
            <person name="Zeng Q."/>
            <person name="Gargeya S."/>
            <person name="Fitzgerald M."/>
            <person name="Haas B."/>
            <person name="Abouelleil A."/>
            <person name="Allen A.W."/>
            <person name="Alvarado L."/>
            <person name="Arachchi H.M."/>
            <person name="Berlin A.M."/>
            <person name="Chapman S.B."/>
            <person name="Gainer-Dewar J."/>
            <person name="Goldberg J."/>
            <person name="Griggs A."/>
            <person name="Gujja S."/>
            <person name="Hansen M."/>
            <person name="Howarth C."/>
            <person name="Imamovic A."/>
            <person name="Ireland A."/>
            <person name="Larimer J."/>
            <person name="McCowan C."/>
            <person name="Murphy C."/>
            <person name="Pearson M."/>
            <person name="Poon T.W."/>
            <person name="Priest M."/>
            <person name="Roberts A."/>
            <person name="Saif S."/>
            <person name="Shea T."/>
            <person name="Sisk P."/>
            <person name="Sykes S."/>
            <person name="Wortman J."/>
            <person name="Nusbaum C."/>
            <person name="Birren B."/>
        </authorList>
    </citation>
    <scope>NUCLEOTIDE SEQUENCE [LARGE SCALE GENOMIC DNA]</scope>
    <source>
        <strain evidence="7 9">ATCC BAA-382</strain>
    </source>
</reference>
<dbReference type="Pfam" id="PF10502">
    <property type="entry name" value="Peptidase_S26"/>
    <property type="match status" value="1"/>
</dbReference>
<evidence type="ECO:0000256" key="3">
    <source>
        <dbReference type="RuleBase" id="RU362042"/>
    </source>
</evidence>
<dbReference type="STRING" id="155618.RV06_GL001587"/>
<evidence type="ECO:0000313" key="8">
    <source>
        <dbReference type="Proteomes" id="UP000013858"/>
    </source>
</evidence>
<dbReference type="OrthoDB" id="2188996at2"/>
<name>R2QJL7_9ENTE</name>
<evidence type="ECO:0000256" key="4">
    <source>
        <dbReference type="SAM" id="MobiDB-lite"/>
    </source>
</evidence>
<dbReference type="GO" id="GO:0006465">
    <property type="term" value="P:signal peptide processing"/>
    <property type="evidence" value="ECO:0007669"/>
    <property type="project" value="InterPro"/>
</dbReference>
<dbReference type="GO" id="GO:0005886">
    <property type="term" value="C:plasma membrane"/>
    <property type="evidence" value="ECO:0007669"/>
    <property type="project" value="UniProtKB-SubCell"/>
</dbReference>
<dbReference type="InterPro" id="IPR036286">
    <property type="entry name" value="LexA/Signal_pep-like_sf"/>
</dbReference>
<evidence type="ECO:0000313" key="7">
    <source>
        <dbReference type="EMBL" id="EOT60081.1"/>
    </source>
</evidence>
<gene>
    <name evidence="7" type="ORF">I583_02716</name>
    <name evidence="6" type="ORF">UAW_01750</name>
</gene>
<comment type="similarity">
    <text evidence="2 3">Belongs to the peptidase S26 family.</text>
</comment>
<organism evidence="6 8">
    <name type="scientific">Enterococcus haemoperoxidus ATCC BAA-382</name>
    <dbReference type="NCBI Taxonomy" id="1158608"/>
    <lineage>
        <taxon>Bacteria</taxon>
        <taxon>Bacillati</taxon>
        <taxon>Bacillota</taxon>
        <taxon>Bacilli</taxon>
        <taxon>Lactobacillales</taxon>
        <taxon>Enterococcaceae</taxon>
        <taxon>Enterococcus</taxon>
    </lineage>
</organism>
<evidence type="ECO:0000313" key="6">
    <source>
        <dbReference type="EMBL" id="EOH96792.1"/>
    </source>
</evidence>
<dbReference type="EC" id="3.4.21.89" evidence="3"/>
<dbReference type="PRINTS" id="PR00727">
    <property type="entry name" value="LEADERPTASE"/>
</dbReference>
<comment type="caution">
    <text evidence="6">The sequence shown here is derived from an EMBL/GenBank/DDBJ whole genome shotgun (WGS) entry which is preliminary data.</text>
</comment>
<dbReference type="PANTHER" id="PTHR43390:SF1">
    <property type="entry name" value="CHLOROPLAST PROCESSING PEPTIDASE"/>
    <property type="match status" value="1"/>
</dbReference>
<comment type="subcellular location">
    <subcellularLocation>
        <location evidence="1">Cell membrane</location>
        <topology evidence="1">Single-pass type II membrane protein</topology>
    </subcellularLocation>
    <subcellularLocation>
        <location evidence="3">Membrane</location>
        <topology evidence="3">Single-pass type II membrane protein</topology>
    </subcellularLocation>
</comment>
<protein>
    <recommendedName>
        <fullName evidence="3">Signal peptidase I</fullName>
        <ecNumber evidence="3">3.4.21.89</ecNumber>
    </recommendedName>
</protein>
<evidence type="ECO:0000313" key="9">
    <source>
        <dbReference type="Proteomes" id="UP000014197"/>
    </source>
</evidence>
<dbReference type="PATRIC" id="fig|1158608.3.peg.1727"/>
<accession>R2QJL7</accession>
<feature type="domain" description="Peptidase S26" evidence="5">
    <location>
        <begin position="28"/>
        <end position="192"/>
    </location>
</feature>
<reference evidence="6 8" key="1">
    <citation type="submission" date="2013-02" db="EMBL/GenBank/DDBJ databases">
        <title>The Genome Sequence of Enterococcus haemoperoxidus BAA-382.</title>
        <authorList>
            <consortium name="The Broad Institute Genome Sequencing Platform"/>
            <consortium name="The Broad Institute Genome Sequencing Center for Infectious Disease"/>
            <person name="Earl A.M."/>
            <person name="Gilmore M.S."/>
            <person name="Lebreton F."/>
            <person name="Walker B."/>
            <person name="Young S.K."/>
            <person name="Zeng Q."/>
            <person name="Gargeya S."/>
            <person name="Fitzgerald M."/>
            <person name="Haas B."/>
            <person name="Abouelleil A."/>
            <person name="Alvarado L."/>
            <person name="Arachchi H.M."/>
            <person name="Berlin A.M."/>
            <person name="Chapman S.B."/>
            <person name="Dewar J."/>
            <person name="Goldberg J."/>
            <person name="Griggs A."/>
            <person name="Gujja S."/>
            <person name="Hansen M."/>
            <person name="Howarth C."/>
            <person name="Imamovic A."/>
            <person name="Larimer J."/>
            <person name="McCowan C."/>
            <person name="Murphy C."/>
            <person name="Neiman D."/>
            <person name="Pearson M."/>
            <person name="Priest M."/>
            <person name="Roberts A."/>
            <person name="Saif S."/>
            <person name="Shea T."/>
            <person name="Sisk P."/>
            <person name="Sykes S."/>
            <person name="Wortman J."/>
            <person name="Nusbaum C."/>
            <person name="Birren B."/>
        </authorList>
    </citation>
    <scope>NUCLEOTIDE SEQUENCE [LARGE SCALE GENOMIC DNA]</scope>
    <source>
        <strain evidence="6 8">ATCC BAA-382</strain>
    </source>
</reference>
<dbReference type="RefSeq" id="WP_010761952.1">
    <property type="nucleotide sequence ID" value="NZ_KB946316.1"/>
</dbReference>
<dbReference type="InterPro" id="IPR000223">
    <property type="entry name" value="Pept_S26A_signal_pept_1"/>
</dbReference>
<evidence type="ECO:0000256" key="2">
    <source>
        <dbReference type="ARBA" id="ARBA00009370"/>
    </source>
</evidence>
<dbReference type="GO" id="GO:0009003">
    <property type="term" value="F:signal peptidase activity"/>
    <property type="evidence" value="ECO:0007669"/>
    <property type="project" value="UniProtKB-EC"/>
</dbReference>
<dbReference type="SUPFAM" id="SSF51306">
    <property type="entry name" value="LexA/Signal peptidase"/>
    <property type="match status" value="1"/>
</dbReference>
<dbReference type="Gene3D" id="2.10.109.10">
    <property type="entry name" value="Umud Fragment, subunit A"/>
    <property type="match status" value="1"/>
</dbReference>
<dbReference type="EMBL" id="ASVY01000003">
    <property type="protein sequence ID" value="EOT60081.1"/>
    <property type="molecule type" value="Genomic_DNA"/>
</dbReference>
<dbReference type="GO" id="GO:0004252">
    <property type="term" value="F:serine-type endopeptidase activity"/>
    <property type="evidence" value="ECO:0007669"/>
    <property type="project" value="InterPro"/>
</dbReference>
<keyword evidence="3" id="KW-0645">Protease</keyword>
<feature type="region of interest" description="Disordered" evidence="4">
    <location>
        <begin position="1"/>
        <end position="20"/>
    </location>
</feature>
<dbReference type="Proteomes" id="UP000014197">
    <property type="component" value="Unassembled WGS sequence"/>
</dbReference>
<proteinExistence type="inferred from homology"/>
<dbReference type="PANTHER" id="PTHR43390">
    <property type="entry name" value="SIGNAL PEPTIDASE I"/>
    <property type="match status" value="1"/>
</dbReference>
<keyword evidence="9" id="KW-1185">Reference proteome</keyword>
<evidence type="ECO:0000256" key="1">
    <source>
        <dbReference type="ARBA" id="ARBA00004401"/>
    </source>
</evidence>